<dbReference type="Gramene" id="PRQ31167">
    <property type="protein sequence ID" value="PRQ31167"/>
    <property type="gene ID" value="RchiOBHm_Chr5g0032491"/>
</dbReference>
<evidence type="ECO:0000313" key="2">
    <source>
        <dbReference type="EMBL" id="PRQ31167.1"/>
    </source>
</evidence>
<keyword evidence="1" id="KW-1133">Transmembrane helix</keyword>
<evidence type="ECO:0000313" key="3">
    <source>
        <dbReference type="Proteomes" id="UP000238479"/>
    </source>
</evidence>
<keyword evidence="1" id="KW-0812">Transmembrane</keyword>
<evidence type="ECO:0000256" key="1">
    <source>
        <dbReference type="SAM" id="Phobius"/>
    </source>
</evidence>
<accession>A0A2P6QAH8</accession>
<feature type="transmembrane region" description="Helical" evidence="1">
    <location>
        <begin position="20"/>
        <end position="43"/>
    </location>
</feature>
<dbReference type="AlphaFoldDB" id="A0A2P6QAH8"/>
<protein>
    <submittedName>
        <fullName evidence="2">Uncharacterized protein</fullName>
    </submittedName>
</protein>
<reference evidence="2 3" key="1">
    <citation type="journal article" date="2018" name="Nat. Genet.">
        <title>The Rosa genome provides new insights in the design of modern roses.</title>
        <authorList>
            <person name="Bendahmane M."/>
        </authorList>
    </citation>
    <scope>NUCLEOTIDE SEQUENCE [LARGE SCALE GENOMIC DNA]</scope>
    <source>
        <strain evidence="3">cv. Old Blush</strain>
    </source>
</reference>
<dbReference type="Proteomes" id="UP000238479">
    <property type="component" value="Chromosome 5"/>
</dbReference>
<gene>
    <name evidence="2" type="ORF">RchiOBHm_Chr5g0032491</name>
</gene>
<sequence>MDVVGYTAYTEMLAVNVVLLVGWFRAGSVLLGLAGLMISFGMWGCNTKHLLYYVLLFPYF</sequence>
<keyword evidence="3" id="KW-1185">Reference proteome</keyword>
<dbReference type="EMBL" id="PDCK01000043">
    <property type="protein sequence ID" value="PRQ31167.1"/>
    <property type="molecule type" value="Genomic_DNA"/>
</dbReference>
<name>A0A2P6QAH8_ROSCH</name>
<proteinExistence type="predicted"/>
<organism evidence="2 3">
    <name type="scientific">Rosa chinensis</name>
    <name type="common">China rose</name>
    <dbReference type="NCBI Taxonomy" id="74649"/>
    <lineage>
        <taxon>Eukaryota</taxon>
        <taxon>Viridiplantae</taxon>
        <taxon>Streptophyta</taxon>
        <taxon>Embryophyta</taxon>
        <taxon>Tracheophyta</taxon>
        <taxon>Spermatophyta</taxon>
        <taxon>Magnoliopsida</taxon>
        <taxon>eudicotyledons</taxon>
        <taxon>Gunneridae</taxon>
        <taxon>Pentapetalae</taxon>
        <taxon>rosids</taxon>
        <taxon>fabids</taxon>
        <taxon>Rosales</taxon>
        <taxon>Rosaceae</taxon>
        <taxon>Rosoideae</taxon>
        <taxon>Rosoideae incertae sedis</taxon>
        <taxon>Rosa</taxon>
    </lineage>
</organism>
<comment type="caution">
    <text evidence="2">The sequence shown here is derived from an EMBL/GenBank/DDBJ whole genome shotgun (WGS) entry which is preliminary data.</text>
</comment>
<keyword evidence="1" id="KW-0472">Membrane</keyword>